<dbReference type="RefSeq" id="WP_169377495.1">
    <property type="nucleotide sequence ID" value="NZ_JAHSTY010000001.1"/>
</dbReference>
<evidence type="ECO:0000313" key="1">
    <source>
        <dbReference type="EMBL" id="MBV4451352.1"/>
    </source>
</evidence>
<sequence length="142" mass="15925">MSSQTAPSDWRLTLLDCLNGQQSEARLYENDDELSLHCHEYHLLLRIQLTRPGLTTYPLQAWQRLGEASLAHFKGALALCPGTGDLWLVLGLPRSCSQDQLLNAVEALLNQRDTWRSVIARQASSGSKFQPTVLRKHCTALK</sequence>
<gene>
    <name evidence="1" type="ORF">KVG91_01875</name>
</gene>
<proteinExistence type="predicted"/>
<keyword evidence="2" id="KW-1185">Reference proteome</keyword>
<protein>
    <submittedName>
        <fullName evidence="1">Type III secretion protein</fullName>
    </submittedName>
</protein>
<organism evidence="1 2">
    <name type="scientific">Pseudomonas azadiae</name>
    <dbReference type="NCBI Taxonomy" id="2843612"/>
    <lineage>
        <taxon>Bacteria</taxon>
        <taxon>Pseudomonadati</taxon>
        <taxon>Pseudomonadota</taxon>
        <taxon>Gammaproteobacteria</taxon>
        <taxon>Pseudomonadales</taxon>
        <taxon>Pseudomonadaceae</taxon>
        <taxon>Pseudomonas</taxon>
    </lineage>
</organism>
<accession>A0ABS6NU63</accession>
<comment type="caution">
    <text evidence="1">The sequence shown here is derived from an EMBL/GenBank/DDBJ whole genome shotgun (WGS) entry which is preliminary data.</text>
</comment>
<dbReference type="EMBL" id="JAHSTY010000001">
    <property type="protein sequence ID" value="MBV4451352.1"/>
    <property type="molecule type" value="Genomic_DNA"/>
</dbReference>
<name>A0ABS6NU63_9PSED</name>
<reference evidence="1" key="1">
    <citation type="submission" date="2021-06" db="EMBL/GenBank/DDBJ databases">
        <title>Updating the genus Pseudomonas: Description of 43 new species and partition of the Pseudomonas putida group.</title>
        <authorList>
            <person name="Girard L."/>
            <person name="Lood C."/>
            <person name="Vandamme P."/>
            <person name="Rokni-Zadeh H."/>
            <person name="Van Noort V."/>
            <person name="Hofte M."/>
            <person name="Lavigne R."/>
            <person name="De Mot R."/>
        </authorList>
    </citation>
    <scope>NUCLEOTIDE SEQUENCE</scope>
    <source>
        <strain evidence="1">SWRI103</strain>
    </source>
</reference>
<dbReference type="Proteomes" id="UP001048976">
    <property type="component" value="Unassembled WGS sequence"/>
</dbReference>
<evidence type="ECO:0000313" key="2">
    <source>
        <dbReference type="Proteomes" id="UP001048976"/>
    </source>
</evidence>